<comment type="similarity">
    <text evidence="2 7">Belongs to the group II decarboxylase family.</text>
</comment>
<dbReference type="PRINTS" id="PR00800">
    <property type="entry name" value="YHDCRBOXLASE"/>
</dbReference>
<proteinExistence type="evidence at transcript level"/>
<feature type="modified residue" description="N6-(pyridoxal phosphate)lysine" evidence="6">
    <location>
        <position position="316"/>
    </location>
</feature>
<dbReference type="GO" id="GO:0016831">
    <property type="term" value="F:carboxy-lyase activity"/>
    <property type="evidence" value="ECO:0007669"/>
    <property type="project" value="UniProtKB-KW"/>
</dbReference>
<dbReference type="AlphaFoldDB" id="A0AA51Z3C2"/>
<dbReference type="PANTHER" id="PTHR11999">
    <property type="entry name" value="GROUP II PYRIDOXAL-5-PHOSPHATE DECARBOXYLASE"/>
    <property type="match status" value="1"/>
</dbReference>
<comment type="cofactor">
    <cofactor evidence="1 6 7">
        <name>pyridoxal 5'-phosphate</name>
        <dbReference type="ChEBI" id="CHEBI:597326"/>
    </cofactor>
</comment>
<dbReference type="GO" id="GO:0030170">
    <property type="term" value="F:pyridoxal phosphate binding"/>
    <property type="evidence" value="ECO:0007669"/>
    <property type="project" value="InterPro"/>
</dbReference>
<evidence type="ECO:0000256" key="2">
    <source>
        <dbReference type="ARBA" id="ARBA00009533"/>
    </source>
</evidence>
<dbReference type="PROSITE" id="PS00392">
    <property type="entry name" value="DDC_GAD_HDC_YDC"/>
    <property type="match status" value="1"/>
</dbReference>
<dbReference type="SUPFAM" id="SSF53383">
    <property type="entry name" value="PLP-dependent transferases"/>
    <property type="match status" value="1"/>
</dbReference>
<evidence type="ECO:0000256" key="5">
    <source>
        <dbReference type="ARBA" id="ARBA00023239"/>
    </source>
</evidence>
<evidence type="ECO:0000256" key="7">
    <source>
        <dbReference type="RuleBase" id="RU000382"/>
    </source>
</evidence>
<keyword evidence="4 6" id="KW-0663">Pyridoxal phosphate</keyword>
<keyword evidence="5 7" id="KW-0456">Lyase</keyword>
<dbReference type="GO" id="GO:0005737">
    <property type="term" value="C:cytoplasm"/>
    <property type="evidence" value="ECO:0007669"/>
    <property type="project" value="TreeGrafter"/>
</dbReference>
<dbReference type="InterPro" id="IPR015422">
    <property type="entry name" value="PyrdxlP-dep_Trfase_small"/>
</dbReference>
<dbReference type="Gene3D" id="1.20.1340.10">
    <property type="entry name" value="dopa decarboxylase, N-terminal domain"/>
    <property type="match status" value="1"/>
</dbReference>
<dbReference type="InterPro" id="IPR002129">
    <property type="entry name" value="PyrdxlP-dep_de-COase"/>
</dbReference>
<dbReference type="EMBL" id="OQ831046">
    <property type="protein sequence ID" value="WMX25289.1"/>
    <property type="molecule type" value="mRNA"/>
</dbReference>
<dbReference type="GO" id="GO:0019752">
    <property type="term" value="P:carboxylic acid metabolic process"/>
    <property type="evidence" value="ECO:0007669"/>
    <property type="project" value="InterPro"/>
</dbReference>
<evidence type="ECO:0000256" key="3">
    <source>
        <dbReference type="ARBA" id="ARBA00022793"/>
    </source>
</evidence>
<evidence type="ECO:0000256" key="1">
    <source>
        <dbReference type="ARBA" id="ARBA00001933"/>
    </source>
</evidence>
<dbReference type="GO" id="GO:0006520">
    <property type="term" value="P:amino acid metabolic process"/>
    <property type="evidence" value="ECO:0007669"/>
    <property type="project" value="InterPro"/>
</dbReference>
<evidence type="ECO:0000313" key="8">
    <source>
        <dbReference type="EMBL" id="WMX25289.1"/>
    </source>
</evidence>
<protein>
    <submittedName>
        <fullName evidence="8">Aromatic amino acid decarboxylase TyDC2</fullName>
    </submittedName>
</protein>
<evidence type="ECO:0000256" key="6">
    <source>
        <dbReference type="PIRSR" id="PIRSR602129-50"/>
    </source>
</evidence>
<keyword evidence="3" id="KW-0210">Decarboxylase</keyword>
<dbReference type="PANTHER" id="PTHR11999:SF96">
    <property type="entry name" value="TYROSINE DECARBOXYLASE"/>
    <property type="match status" value="1"/>
</dbReference>
<dbReference type="InterPro" id="IPR010977">
    <property type="entry name" value="Aromatic_deC"/>
</dbReference>
<dbReference type="InterPro" id="IPR021115">
    <property type="entry name" value="Pyridoxal-P_BS"/>
</dbReference>
<organism evidence="8">
    <name type="scientific">Lophophora williamsii</name>
    <name type="common">Peyote</name>
    <name type="synonym">Echinocactus williamsii</name>
    <dbReference type="NCBI Taxonomy" id="130138"/>
    <lineage>
        <taxon>Eukaryota</taxon>
        <taxon>Viridiplantae</taxon>
        <taxon>Streptophyta</taxon>
        <taxon>Embryophyta</taxon>
        <taxon>Tracheophyta</taxon>
        <taxon>Spermatophyta</taxon>
        <taxon>Magnoliopsida</taxon>
        <taxon>eudicotyledons</taxon>
        <taxon>Gunneridae</taxon>
        <taxon>Pentapetalae</taxon>
        <taxon>Caryophyllales</taxon>
        <taxon>Cactineae</taxon>
        <taxon>Cactaceae</taxon>
        <taxon>Cactoideae</taxon>
        <taxon>Cacteae</taxon>
        <taxon>Lophophora</taxon>
    </lineage>
</organism>
<dbReference type="Gene3D" id="3.40.640.10">
    <property type="entry name" value="Type I PLP-dependent aspartate aminotransferase-like (Major domain)"/>
    <property type="match status" value="1"/>
</dbReference>
<dbReference type="InterPro" id="IPR015421">
    <property type="entry name" value="PyrdxlP-dep_Trfase_major"/>
</dbReference>
<accession>A0AA51Z3C2</accession>
<reference evidence="8" key="1">
    <citation type="journal article" date="2023" name="Plant J.">
        <title>Elucidation of the mescaline biosynthetic pathway in peyote (Lophophora williamsii).</title>
        <authorList>
            <person name="Watkins J.L."/>
            <person name="Li Q."/>
            <person name="Yeaman S."/>
            <person name="Facchini P.J."/>
        </authorList>
    </citation>
    <scope>NUCLEOTIDE SEQUENCE</scope>
</reference>
<dbReference type="FunFam" id="3.40.640.10:FF:000025">
    <property type="entry name" value="Histidine decarboxylase"/>
    <property type="match status" value="1"/>
</dbReference>
<evidence type="ECO:0000256" key="4">
    <source>
        <dbReference type="ARBA" id="ARBA00022898"/>
    </source>
</evidence>
<dbReference type="Pfam" id="PF00282">
    <property type="entry name" value="Pyridoxal_deC"/>
    <property type="match status" value="1"/>
</dbReference>
<name>A0AA51Z3C2_LOPWI</name>
<sequence>MSDDIKHEPSTLTFNPLDPEEFRRQGYKVIDFLTEYYKSIEKYPVRSQVEPGYLQKRLPKLAPDDPESIETILKDIHNHIIPGISHWQSPNHYAYYPCSTSIAGVLGETLAAGISVVGFNWISSPAATELESIVMDWLANMLNLPKSFTFSEGQGGGGVMMGTTCEALIAIITTARDRVLNQIGCDNINKLVIYGSDQTHSSCFKSAKIAGISPNNFRSVKTTRAHAFALQPEALRAAIHSDVKKGLIPLFLCANVGTTSTSAVDPIAKLGEVAKEYNMWVHVDAAYAGNICICPEFRHVINGIESMDSFSFNAHKWFLAALDCCCVWVKDSSVLTRTLSMNPEYLKNKATESQQVVDYKDWQIALSRRFRSLKMWLVVRSYGINYLRSFLRGHVDMAAYFEEMVVMDRRFEIVVPRNFALVCFRLFPVAVISRHQKFLEEESLNELNAELLESINSAGRIYMTHTLVEGIFVLRFAVGSTLTQPHHVSYAWREIQDHTDRILARKIQSWGC</sequence>
<dbReference type="Gene3D" id="3.90.1150.10">
    <property type="entry name" value="Aspartate Aminotransferase, domain 1"/>
    <property type="match status" value="1"/>
</dbReference>
<dbReference type="InterPro" id="IPR015424">
    <property type="entry name" value="PyrdxlP-dep_Trfase"/>
</dbReference>